<feature type="region of interest" description="Disordered" evidence="13">
    <location>
        <begin position="686"/>
        <end position="705"/>
    </location>
</feature>
<evidence type="ECO:0000256" key="6">
    <source>
        <dbReference type="ARBA" id="ARBA00022737"/>
    </source>
</evidence>
<evidence type="ECO:0000256" key="11">
    <source>
        <dbReference type="ARBA" id="ARBA00034464"/>
    </source>
</evidence>
<evidence type="ECO:0000256" key="5">
    <source>
        <dbReference type="ARBA" id="ARBA00022574"/>
    </source>
</evidence>
<proteinExistence type="predicted"/>
<feature type="non-terminal residue" evidence="15">
    <location>
        <position position="1"/>
    </location>
</feature>
<dbReference type="GO" id="GO:0036064">
    <property type="term" value="C:ciliary basal body"/>
    <property type="evidence" value="ECO:0007669"/>
    <property type="project" value="TreeGrafter"/>
</dbReference>
<keyword evidence="4" id="KW-0963">Cytoplasm</keyword>
<dbReference type="InterPro" id="IPR051570">
    <property type="entry name" value="TBC1_cilium_biogenesis"/>
</dbReference>
<dbReference type="GO" id="GO:0060090">
    <property type="term" value="F:molecular adaptor activity"/>
    <property type="evidence" value="ECO:0007669"/>
    <property type="project" value="UniProtKB-ARBA"/>
</dbReference>
<evidence type="ECO:0000256" key="7">
    <source>
        <dbReference type="ARBA" id="ARBA00022794"/>
    </source>
</evidence>
<keyword evidence="6" id="KW-0677">Repeat</keyword>
<dbReference type="PROSITE" id="PS50086">
    <property type="entry name" value="TBC_RABGAP"/>
    <property type="match status" value="1"/>
</dbReference>
<evidence type="ECO:0000256" key="12">
    <source>
        <dbReference type="SAM" id="Coils"/>
    </source>
</evidence>
<dbReference type="InterPro" id="IPR015943">
    <property type="entry name" value="WD40/YVTN_repeat-like_dom_sf"/>
</dbReference>
<keyword evidence="8 12" id="KW-0175">Coiled coil</keyword>
<evidence type="ECO:0000256" key="8">
    <source>
        <dbReference type="ARBA" id="ARBA00023054"/>
    </source>
</evidence>
<sequence length="1051" mass="121480">VIVNITHSVQGYHSKTIHFLNVAFDSSGDSLLAGDRQGNIYVFDLNGNRFNLVQRTTQACTALAFNLHRKTEFLVALADYSIKCFDTGTQELVSWMRGHESSVSSISVHGSGKYAITTSSDTAQLWDLDTFQRIRKLNVRQSVGIQKVFFLPLSNTILSCFKDNSVFAWEFNTLHCKYQLPAPVEGSVLFYKVFAVTRDGRTLVAGGKSNHLHLWCLELKQLIRIIQMPEQVRAVRHLEFLPDSFDGGSNQVLGVLSQDNIMRFINIETCKLLFDIGSPEEGISTAVISPNGRYIASVMENGSLNLYSVQAVTQEGNKPPPFMFKVVEDGPKYTSEANKLITKVTSERSKGPWKSKQSKIQSRLLKLQAKTSVENKENELPGGLNKKRLQALLKGFGEYPAKYRWMFVWRSLLQLPENHLAFSSLIDRGIHSAFVNIQKAYPIKSTKLLRVLQRTLSALAHWSAIFAETPYLPLLAFPFVKLFQNNQLICFEVVATVIVNFCQHWFEYFPNPPVNVLGMMENVLAYHDKELLQHLIKYNVTSQVYAWPLLETLLSEVLTREEWLKVFDNIFSNHPSYFLMIVVAYVICSRAPLLHCNQAADFEYFFHHRNNVDINAVIKEAYHLMEATPLDIHPQRVLDDFTPLTEGQYPVFNKYPMFVANYQAQKWEKIRQDEIEYLRERQLAHESEAKAQEQQAEDEAWSRKPKLVQEAEEQRRKILLEEEKLAEQRQRLTVVKRELKVKELQLLDASRRQFLNYQHDQLQMELKRLDDEIARKASMRQQEAAAVQDIEPESQKQLFEQHLIKDQEAVTREMKEEVEAHGRKGDLEDQHVQRLIEIDKKETQKAHTVAEENLAKAEQKHIDTNWRLQPQRRLRRDEQDQEKCCREIVKLLHDNRVKEAERLKAMRETEEKKQEDVVHNKAHLEEEQKAAAAADGHRKQFLDDKMNDALELAEKLQREDGSSERLRDLKGRCTERGAQVQQVPRSGNICLSDLSTFASSPHSKFLNPRRAERARQGRELMAEIWRLRRRLASQARARHPPAHFPPTAWSP</sequence>
<keyword evidence="10" id="KW-0966">Cell projection</keyword>
<dbReference type="Proteomes" id="UP000640999">
    <property type="component" value="Unassembled WGS sequence"/>
</dbReference>
<dbReference type="InterPro" id="IPR000195">
    <property type="entry name" value="Rab-GAP-TBC_dom"/>
</dbReference>
<evidence type="ECO:0000256" key="4">
    <source>
        <dbReference type="ARBA" id="ARBA00022490"/>
    </source>
</evidence>
<dbReference type="InterPro" id="IPR001680">
    <property type="entry name" value="WD40_rpt"/>
</dbReference>
<dbReference type="AlphaFoldDB" id="A0A850UM14"/>
<dbReference type="GO" id="GO:0034451">
    <property type="term" value="C:centriolar satellite"/>
    <property type="evidence" value="ECO:0007669"/>
    <property type="project" value="UniProtKB-SubCell"/>
</dbReference>
<reference evidence="15" key="1">
    <citation type="submission" date="2019-10" db="EMBL/GenBank/DDBJ databases">
        <title>Bird 10,000 Genomes (B10K) Project - Family phase.</title>
        <authorList>
            <person name="Zhang G."/>
        </authorList>
    </citation>
    <scope>NUCLEOTIDE SEQUENCE</scope>
    <source>
        <strain evidence="15">B10K-IZ-033-78</strain>
        <tissue evidence="15">Muscle</tissue>
    </source>
</reference>
<dbReference type="SUPFAM" id="SSF50978">
    <property type="entry name" value="WD40 repeat-like"/>
    <property type="match status" value="1"/>
</dbReference>
<dbReference type="PANTHER" id="PTHR19853">
    <property type="entry name" value="WD REPEAT CONTAINING PROTEIN 3 WDR3"/>
    <property type="match status" value="1"/>
</dbReference>
<evidence type="ECO:0000256" key="10">
    <source>
        <dbReference type="ARBA" id="ARBA00023273"/>
    </source>
</evidence>
<dbReference type="Pfam" id="PF00566">
    <property type="entry name" value="RabGAP-TBC"/>
    <property type="match status" value="1"/>
</dbReference>
<dbReference type="FunFam" id="2.130.10.10:FF:000185">
    <property type="entry name" value="TBC1 domain family member 31 isoform X1"/>
    <property type="match status" value="1"/>
</dbReference>
<dbReference type="Pfam" id="PF00400">
    <property type="entry name" value="WD40"/>
    <property type="match status" value="1"/>
</dbReference>
<comment type="subcellular location">
    <subcellularLocation>
        <location evidence="1">Cytoplasm</location>
        <location evidence="1">Cytoskeleton</location>
        <location evidence="1">Cilium basal body</location>
    </subcellularLocation>
    <subcellularLocation>
        <location evidence="2">Cytoplasm</location>
        <location evidence="2">Cytoskeleton</location>
        <location evidence="2">Microtubule organizing center</location>
        <location evidence="2">Centrosome</location>
        <location evidence="2">Centriolar satellite</location>
    </subcellularLocation>
</comment>
<dbReference type="Gene3D" id="1.10.472.80">
    <property type="entry name" value="Ypt/Rab-GAP domain of gyp1p, domain 3"/>
    <property type="match status" value="1"/>
</dbReference>
<evidence type="ECO:0000313" key="16">
    <source>
        <dbReference type="Proteomes" id="UP000640999"/>
    </source>
</evidence>
<evidence type="ECO:0000256" key="3">
    <source>
        <dbReference type="ARBA" id="ARBA00014199"/>
    </source>
</evidence>
<feature type="non-terminal residue" evidence="15">
    <location>
        <position position="1051"/>
    </location>
</feature>
<evidence type="ECO:0000313" key="15">
    <source>
        <dbReference type="EMBL" id="NWH30958.1"/>
    </source>
</evidence>
<dbReference type="OrthoDB" id="5578278at2759"/>
<evidence type="ECO:0000256" key="9">
    <source>
        <dbReference type="ARBA" id="ARBA00023212"/>
    </source>
</evidence>
<evidence type="ECO:0000256" key="2">
    <source>
        <dbReference type="ARBA" id="ARBA00004607"/>
    </source>
</evidence>
<dbReference type="PANTHER" id="PTHR19853:SF1">
    <property type="entry name" value="TBC1 DOMAIN FAMILY MEMBER 31"/>
    <property type="match status" value="1"/>
</dbReference>
<dbReference type="GO" id="GO:0060271">
    <property type="term" value="P:cilium assembly"/>
    <property type="evidence" value="ECO:0007669"/>
    <property type="project" value="UniProtKB-ARBA"/>
</dbReference>
<dbReference type="SUPFAM" id="SSF47923">
    <property type="entry name" value="Ypt/Rab-GAP domain of gyp1p"/>
    <property type="match status" value="1"/>
</dbReference>
<protein>
    <recommendedName>
        <fullName evidence="3">TBC1 domain family member 31</fullName>
    </recommendedName>
</protein>
<dbReference type="Gene3D" id="2.130.10.10">
    <property type="entry name" value="YVTN repeat-like/Quinoprotein amine dehydrogenase"/>
    <property type="match status" value="2"/>
</dbReference>
<dbReference type="EMBL" id="WEIW01000145">
    <property type="protein sequence ID" value="NWH30958.1"/>
    <property type="molecule type" value="Genomic_DNA"/>
</dbReference>
<dbReference type="SMART" id="SM00320">
    <property type="entry name" value="WD40"/>
    <property type="match status" value="7"/>
</dbReference>
<evidence type="ECO:0000256" key="1">
    <source>
        <dbReference type="ARBA" id="ARBA00004120"/>
    </source>
</evidence>
<dbReference type="InterPro" id="IPR035969">
    <property type="entry name" value="Rab-GAP_TBC_sf"/>
</dbReference>
<feature type="domain" description="Rab-GAP TBC" evidence="14">
    <location>
        <begin position="399"/>
        <end position="574"/>
    </location>
</feature>
<keyword evidence="5" id="KW-0853">WD repeat</keyword>
<keyword evidence="16" id="KW-1185">Reference proteome</keyword>
<feature type="coiled-coil region" evidence="12">
    <location>
        <begin position="708"/>
        <end position="779"/>
    </location>
</feature>
<dbReference type="InterPro" id="IPR036322">
    <property type="entry name" value="WD40_repeat_dom_sf"/>
</dbReference>
<evidence type="ECO:0000256" key="13">
    <source>
        <dbReference type="SAM" id="MobiDB-lite"/>
    </source>
</evidence>
<evidence type="ECO:0000259" key="14">
    <source>
        <dbReference type="PROSITE" id="PS50086"/>
    </source>
</evidence>
<gene>
    <name evidence="15" type="primary">Tbc1d31</name>
    <name evidence="15" type="ORF">CHLHAR_R10161</name>
</gene>
<feature type="coiled-coil region" evidence="12">
    <location>
        <begin position="907"/>
        <end position="959"/>
    </location>
</feature>
<comment type="function">
    <text evidence="11">Molecular adapter which is involved in cilium biogenesis. Part of a functional complex including OFD1 a centriolar protein involved in cilium assembly. Could regulate the cAMP-dependent phosphorylation of OFD1, and its subsequent ubiquitination by PJA2 which ultimately leads to its proteasomal degradation.</text>
</comment>
<keyword evidence="9" id="KW-0206">Cytoskeleton</keyword>
<keyword evidence="7" id="KW-0970">Cilium biogenesis/degradation</keyword>
<name>A0A850UM14_9CORV</name>
<organism evidence="15 16">
    <name type="scientific">Chloropsis hardwickii</name>
    <dbReference type="NCBI Taxonomy" id="667144"/>
    <lineage>
        <taxon>Eukaryota</taxon>
        <taxon>Metazoa</taxon>
        <taxon>Chordata</taxon>
        <taxon>Craniata</taxon>
        <taxon>Vertebrata</taxon>
        <taxon>Euteleostomi</taxon>
        <taxon>Archelosauria</taxon>
        <taxon>Archosauria</taxon>
        <taxon>Dinosauria</taxon>
        <taxon>Saurischia</taxon>
        <taxon>Theropoda</taxon>
        <taxon>Coelurosauria</taxon>
        <taxon>Aves</taxon>
        <taxon>Neognathae</taxon>
        <taxon>Neoaves</taxon>
        <taxon>Telluraves</taxon>
        <taxon>Australaves</taxon>
        <taxon>Passeriformes</taxon>
        <taxon>Corvoidea</taxon>
        <taxon>Irenidae</taxon>
        <taxon>Chloropsis</taxon>
    </lineage>
</organism>
<comment type="caution">
    <text evidence="15">The sequence shown here is derived from an EMBL/GenBank/DDBJ whole genome shotgun (WGS) entry which is preliminary data.</text>
</comment>
<accession>A0A850UM14</accession>
<dbReference type="FunFam" id="1.10.472.80:FF:000022">
    <property type="entry name" value="TBC1 domain family, member 31"/>
    <property type="match status" value="1"/>
</dbReference>